<dbReference type="Pfam" id="PF01381">
    <property type="entry name" value="HTH_3"/>
    <property type="match status" value="1"/>
</dbReference>
<name>A0A2M6R859_9BACT</name>
<evidence type="ECO:0000313" key="6">
    <source>
        <dbReference type="Proteomes" id="UP000231162"/>
    </source>
</evidence>
<feature type="domain" description="HTH cro/C1-type" evidence="4">
    <location>
        <begin position="10"/>
        <end position="64"/>
    </location>
</feature>
<dbReference type="InterPro" id="IPR031107">
    <property type="entry name" value="Small_HSP"/>
</dbReference>
<evidence type="ECO:0000256" key="1">
    <source>
        <dbReference type="PROSITE-ProRule" id="PRU00285"/>
    </source>
</evidence>
<organism evidence="5 6">
    <name type="scientific">Candidatus Berkelbacteria bacterium CG10_big_fil_rev_8_21_14_0_10_43_14</name>
    <dbReference type="NCBI Taxonomy" id="1974515"/>
    <lineage>
        <taxon>Bacteria</taxon>
        <taxon>Candidatus Berkelbacteria</taxon>
    </lineage>
</organism>
<dbReference type="InterPro" id="IPR008978">
    <property type="entry name" value="HSP20-like_chaperone"/>
</dbReference>
<evidence type="ECO:0000259" key="3">
    <source>
        <dbReference type="PROSITE" id="PS01031"/>
    </source>
</evidence>
<dbReference type="InterPro" id="IPR001387">
    <property type="entry name" value="Cro/C1-type_HTH"/>
</dbReference>
<dbReference type="Gene3D" id="1.10.260.40">
    <property type="entry name" value="lambda repressor-like DNA-binding domains"/>
    <property type="match status" value="1"/>
</dbReference>
<protein>
    <recommendedName>
        <fullName evidence="7">SHSP domain-containing protein</fullName>
    </recommendedName>
</protein>
<dbReference type="Gene3D" id="2.60.40.790">
    <property type="match status" value="1"/>
</dbReference>
<dbReference type="SUPFAM" id="SSF47413">
    <property type="entry name" value="lambda repressor-like DNA-binding domains"/>
    <property type="match status" value="1"/>
</dbReference>
<dbReference type="SMART" id="SM00530">
    <property type="entry name" value="HTH_XRE"/>
    <property type="match status" value="1"/>
</dbReference>
<dbReference type="InterPro" id="IPR010982">
    <property type="entry name" value="Lambda_DNA-bd_dom_sf"/>
</dbReference>
<reference evidence="6" key="1">
    <citation type="submission" date="2017-09" db="EMBL/GenBank/DDBJ databases">
        <title>Depth-based differentiation of microbial function through sediment-hosted aquifers and enrichment of novel symbionts in the deep terrestrial subsurface.</title>
        <authorList>
            <person name="Probst A.J."/>
            <person name="Ladd B."/>
            <person name="Jarett J.K."/>
            <person name="Geller-Mcgrath D.E."/>
            <person name="Sieber C.M.K."/>
            <person name="Emerson J.B."/>
            <person name="Anantharaman K."/>
            <person name="Thomas B.C."/>
            <person name="Malmstrom R."/>
            <person name="Stieglmeier M."/>
            <person name="Klingl A."/>
            <person name="Woyke T."/>
            <person name="Ryan C.M."/>
            <person name="Banfield J.F."/>
        </authorList>
    </citation>
    <scope>NUCLEOTIDE SEQUENCE [LARGE SCALE GENOMIC DNA]</scope>
</reference>
<evidence type="ECO:0008006" key="7">
    <source>
        <dbReference type="Google" id="ProtNLM"/>
    </source>
</evidence>
<dbReference type="Proteomes" id="UP000231162">
    <property type="component" value="Unassembled WGS sequence"/>
</dbReference>
<evidence type="ECO:0000256" key="2">
    <source>
        <dbReference type="RuleBase" id="RU003616"/>
    </source>
</evidence>
<feature type="domain" description="SHSP" evidence="3">
    <location>
        <begin position="120"/>
        <end position="236"/>
    </location>
</feature>
<dbReference type="GO" id="GO:0003677">
    <property type="term" value="F:DNA binding"/>
    <property type="evidence" value="ECO:0007669"/>
    <property type="project" value="InterPro"/>
</dbReference>
<comment type="caution">
    <text evidence="5">The sequence shown here is derived from an EMBL/GenBank/DDBJ whole genome shotgun (WGS) entry which is preliminary data.</text>
</comment>
<dbReference type="SUPFAM" id="SSF49764">
    <property type="entry name" value="HSP20-like chaperones"/>
    <property type="match status" value="1"/>
</dbReference>
<dbReference type="InterPro" id="IPR002068">
    <property type="entry name" value="A-crystallin/Hsp20_dom"/>
</dbReference>
<gene>
    <name evidence="5" type="ORF">COT79_02385</name>
</gene>
<dbReference type="Pfam" id="PF00011">
    <property type="entry name" value="HSP20"/>
    <property type="match status" value="1"/>
</dbReference>
<evidence type="ECO:0000259" key="4">
    <source>
        <dbReference type="PROSITE" id="PS50943"/>
    </source>
</evidence>
<dbReference type="PANTHER" id="PTHR11527">
    <property type="entry name" value="HEAT-SHOCK PROTEIN 20 FAMILY MEMBER"/>
    <property type="match status" value="1"/>
</dbReference>
<sequence>MTDKAIPYKLRELRREWKLSQDEVASRAGVSRQTIFSIETGSSEPSLALARKLAFVFDCALEELFAEILHDIPTIIPIGLHNHNSTRKEVTPMDRSLLPWTPVSDLLDLHREIDRFFEDSQSTTKTVPLAALNVKDEGKVFVVDVSIPGFTDEDIDIEAGTDFVTIKGEKKVDDAKDKQTYLRKEFGYSAFERTVGLPNHIQTDSVEAEIKHGTLHITLPKVAPTPPKVTKVSVKK</sequence>
<dbReference type="CDD" id="cd06464">
    <property type="entry name" value="ACD_sHsps-like"/>
    <property type="match status" value="1"/>
</dbReference>
<evidence type="ECO:0000313" key="5">
    <source>
        <dbReference type="EMBL" id="PIS06834.1"/>
    </source>
</evidence>
<proteinExistence type="inferred from homology"/>
<dbReference type="EMBL" id="PEZX01000032">
    <property type="protein sequence ID" value="PIS06834.1"/>
    <property type="molecule type" value="Genomic_DNA"/>
</dbReference>
<dbReference type="CDD" id="cd00093">
    <property type="entry name" value="HTH_XRE"/>
    <property type="match status" value="1"/>
</dbReference>
<accession>A0A2M6R859</accession>
<dbReference type="AlphaFoldDB" id="A0A2M6R859"/>
<dbReference type="PROSITE" id="PS50943">
    <property type="entry name" value="HTH_CROC1"/>
    <property type="match status" value="1"/>
</dbReference>
<comment type="similarity">
    <text evidence="1 2">Belongs to the small heat shock protein (HSP20) family.</text>
</comment>
<dbReference type="PROSITE" id="PS01031">
    <property type="entry name" value="SHSP"/>
    <property type="match status" value="1"/>
</dbReference>